<dbReference type="EMBL" id="CP053084">
    <property type="protein sequence ID" value="QJR29674.1"/>
    <property type="molecule type" value="Genomic_DNA"/>
</dbReference>
<organism evidence="1 2">
    <name type="scientific">Limnobacter profundi</name>
    <dbReference type="NCBI Taxonomy" id="2732163"/>
    <lineage>
        <taxon>Bacteria</taxon>
        <taxon>Pseudomonadati</taxon>
        <taxon>Pseudomonadota</taxon>
        <taxon>Betaproteobacteria</taxon>
        <taxon>Burkholderiales</taxon>
        <taxon>Burkholderiaceae</taxon>
        <taxon>Limnobacter</taxon>
    </lineage>
</organism>
<protein>
    <submittedName>
        <fullName evidence="1">DUF3717 domain-containing protein</fullName>
    </submittedName>
</protein>
<gene>
    <name evidence="1" type="ORF">HKT17_08080</name>
</gene>
<evidence type="ECO:0000313" key="1">
    <source>
        <dbReference type="EMBL" id="QJR29674.1"/>
    </source>
</evidence>
<dbReference type="InterPro" id="IPR022191">
    <property type="entry name" value="DUF3717"/>
</dbReference>
<reference evidence="1 2" key="1">
    <citation type="submission" date="2020-05" db="EMBL/GenBank/DDBJ databases">
        <title>Compete genome of Limnobacter sp. SAORIC-580.</title>
        <authorList>
            <person name="Song J."/>
            <person name="Cho J.-C."/>
        </authorList>
    </citation>
    <scope>NUCLEOTIDE SEQUENCE [LARGE SCALE GENOMIC DNA]</scope>
    <source>
        <strain evidence="1 2">SAORIC-580</strain>
    </source>
</reference>
<accession>A0ABX6N5K6</accession>
<evidence type="ECO:0000313" key="2">
    <source>
        <dbReference type="Proteomes" id="UP000501130"/>
    </source>
</evidence>
<dbReference type="Proteomes" id="UP000501130">
    <property type="component" value="Chromosome"/>
</dbReference>
<dbReference type="RefSeq" id="WP_171099170.1">
    <property type="nucleotide sequence ID" value="NZ_CP053084.1"/>
</dbReference>
<keyword evidence="2" id="KW-1185">Reference proteome</keyword>
<name>A0ABX6N5K6_9BURK</name>
<proteinExistence type="predicted"/>
<sequence length="84" mass="9514">MPAQAQQPISIIELERAINYWRSKYPSSRDTMTLCPQAACLAELYARMIIFQIHEISIAEFSAKARKALREAEEAHAGRHNQAA</sequence>
<dbReference type="Pfam" id="PF12512">
    <property type="entry name" value="DUF3717"/>
    <property type="match status" value="1"/>
</dbReference>